<dbReference type="GO" id="GO:0005737">
    <property type="term" value="C:cytoplasm"/>
    <property type="evidence" value="ECO:0007669"/>
    <property type="project" value="TreeGrafter"/>
</dbReference>
<gene>
    <name evidence="3" type="ordered locus">SGRA_2280</name>
</gene>
<dbReference type="Pfam" id="PF23572">
    <property type="entry name" value="GH3_C"/>
    <property type="match status" value="1"/>
</dbReference>
<evidence type="ECO:0000313" key="3">
    <source>
        <dbReference type="EMBL" id="AFC25009.1"/>
    </source>
</evidence>
<dbReference type="Gene3D" id="3.40.50.12780">
    <property type="entry name" value="N-terminal domain of ligase-like"/>
    <property type="match status" value="1"/>
</dbReference>
<dbReference type="Pfam" id="PF23571">
    <property type="entry name" value="GH3_M"/>
    <property type="match status" value="1"/>
</dbReference>
<feature type="domain" description="GH3 middle" evidence="1">
    <location>
        <begin position="289"/>
        <end position="353"/>
    </location>
</feature>
<evidence type="ECO:0000313" key="4">
    <source>
        <dbReference type="Proteomes" id="UP000007519"/>
    </source>
</evidence>
<dbReference type="PANTHER" id="PTHR31901:SF9">
    <property type="entry name" value="GH3 DOMAIN-CONTAINING PROTEIN"/>
    <property type="match status" value="1"/>
</dbReference>
<dbReference type="SUPFAM" id="SSF56801">
    <property type="entry name" value="Acetyl-CoA synthetase-like"/>
    <property type="match status" value="1"/>
</dbReference>
<dbReference type="EMBL" id="CP002831">
    <property type="protein sequence ID" value="AFC25009.1"/>
    <property type="molecule type" value="Genomic_DNA"/>
</dbReference>
<dbReference type="KEGG" id="sgn:SGRA_2280"/>
<proteinExistence type="predicted"/>
<dbReference type="Pfam" id="PF03321">
    <property type="entry name" value="GH3"/>
    <property type="match status" value="1"/>
</dbReference>
<dbReference type="HOGENOM" id="CLU_016249_4_0_10"/>
<evidence type="ECO:0000259" key="1">
    <source>
        <dbReference type="Pfam" id="PF23571"/>
    </source>
</evidence>
<dbReference type="AlphaFoldDB" id="H6L3R1"/>
<evidence type="ECO:0000259" key="2">
    <source>
        <dbReference type="Pfam" id="PF23572"/>
    </source>
</evidence>
<protein>
    <submittedName>
        <fullName evidence="3">GH3 auxin-responsive promoter</fullName>
    </submittedName>
</protein>
<dbReference type="STRING" id="984262.SGRA_2280"/>
<accession>H6L3R1</accession>
<dbReference type="GO" id="GO:0016881">
    <property type="term" value="F:acid-amino acid ligase activity"/>
    <property type="evidence" value="ECO:0007669"/>
    <property type="project" value="TreeGrafter"/>
</dbReference>
<name>H6L3R1_SAPGL</name>
<dbReference type="InterPro" id="IPR055377">
    <property type="entry name" value="GH3_M"/>
</dbReference>
<dbReference type="InterPro" id="IPR042099">
    <property type="entry name" value="ANL_N_sf"/>
</dbReference>
<dbReference type="InterPro" id="IPR055378">
    <property type="entry name" value="GH3_C"/>
</dbReference>
<keyword evidence="4" id="KW-1185">Reference proteome</keyword>
<organism evidence="3 4">
    <name type="scientific">Saprospira grandis (strain Lewin)</name>
    <dbReference type="NCBI Taxonomy" id="984262"/>
    <lineage>
        <taxon>Bacteria</taxon>
        <taxon>Pseudomonadati</taxon>
        <taxon>Bacteroidota</taxon>
        <taxon>Saprospiria</taxon>
        <taxon>Saprospirales</taxon>
        <taxon>Saprospiraceae</taxon>
        <taxon>Saprospira</taxon>
    </lineage>
</organism>
<dbReference type="Proteomes" id="UP000007519">
    <property type="component" value="Chromosome"/>
</dbReference>
<dbReference type="PANTHER" id="PTHR31901">
    <property type="entry name" value="GH3 DOMAIN-CONTAINING PROTEIN"/>
    <property type="match status" value="1"/>
</dbReference>
<feature type="domain" description="GH3 C-terminal" evidence="2">
    <location>
        <begin position="381"/>
        <end position="489"/>
    </location>
</feature>
<sequence length="504" mass="57950">MWHLRSASQRQQTPLRLQQQSLQFLLQMAEQTAFGRHYKFAQIRAALDPIRAYQEQLPIVDYEQMYAHWWHRLLEDEANVVWPGKIRYFAQSSGTSGSPSKKIPVSKAMLGAMKRSTKFMFAHSTQWELGPNFYGRDFLIMGSSTTLRKQGQHWLGDISGINATQMPSWFRGFYKPGAKIIKLPNWEERVSAIAEQAHKWDLSVIAGIPSWVQMMLERVLQVQKADQIIDIWPNLKIYVSGGIAFSPYRQRFKELIGGNVHTLDTYNTSEGSLACQTRIDDEVMPLELILNNGIFFEFIPFNADNFSPMGQLLPQAKALHIGEVREGKEYALLLSTCSGAWRYLLGDTVRILNKQRAEIRLTGRIKHFVSICGEHLSVDNMNEALARCEAELGLQFGEFHLQAVKVGNHFEHHWFLGQTAPLAGLSEELLAQKVDQYLGALNDDYKTEREDNLLKKVKLRLLPNALFWEWWGQQKRLDGQSKFPRVLTAKQFADWKQFLDAKGY</sequence>
<dbReference type="InterPro" id="IPR004993">
    <property type="entry name" value="GH3"/>
</dbReference>
<dbReference type="eggNOG" id="COG1541">
    <property type="taxonomic scope" value="Bacteria"/>
</dbReference>
<reference evidence="3 4" key="1">
    <citation type="journal article" date="2012" name="Stand. Genomic Sci.">
        <title>Complete genome sequencing and analysis of Saprospira grandis str. Lewin, a predatory marine bacterium.</title>
        <authorList>
            <person name="Saw J.H."/>
            <person name="Yuryev A."/>
            <person name="Kanbe M."/>
            <person name="Hou S."/>
            <person name="Young A.G."/>
            <person name="Aizawa S."/>
            <person name="Alam M."/>
        </authorList>
    </citation>
    <scope>NUCLEOTIDE SEQUENCE [LARGE SCALE GENOMIC DNA]</scope>
    <source>
        <strain evidence="3 4">Lewin</strain>
    </source>
</reference>